<keyword evidence="4" id="KW-0378">Hydrolase</keyword>
<evidence type="ECO:0000256" key="1">
    <source>
        <dbReference type="ARBA" id="ARBA00022729"/>
    </source>
</evidence>
<dbReference type="PANTHER" id="PTHR21666">
    <property type="entry name" value="PEPTIDASE-RELATED"/>
    <property type="match status" value="1"/>
</dbReference>
<dbReference type="Gene3D" id="2.20.230.10">
    <property type="entry name" value="Resuscitation-promoting factor rpfb"/>
    <property type="match status" value="1"/>
</dbReference>
<protein>
    <submittedName>
        <fullName evidence="4">M23 family metallopeptidase</fullName>
        <ecNumber evidence="4">3.4.24.-</ecNumber>
    </submittedName>
</protein>
<dbReference type="Pfam" id="PF01551">
    <property type="entry name" value="Peptidase_M23"/>
    <property type="match status" value="1"/>
</dbReference>
<dbReference type="InterPro" id="IPR011055">
    <property type="entry name" value="Dup_hybrid_motif"/>
</dbReference>
<sequence length="489" mass="54263">MWTKKAKRPLNKNADYQKPRKNSLWKKIALTTCLGVGITFGSVYADNIESQIPTVYHVYVDGEHLGIVDNKEVVKNYVDERIDQAEQKHKDLPLTVGEEVTYVPEKMFRPTFNNQQLVQSLKDELTVKVDGTKVKVDGKLVGYMASKEQADEALNKIKTQYVTPEDLKAFEGMTQEQKDAPVKVGDSTIVDVSLSEKVSLSDEKVAPKDILTVSDMVKLLKKGVLTDQLHTVKEGEVLGEIAGQYNLDSEKIKELNPELKEDDLLHIGQELNVTDYEAYLDVFVTEKKREKKTLKYEVEVRESDDLYKGEQKVKQEGQDGSKDIEYEIKTKNGKVTSEKVIDEETTKEPVKKVVVKGTKVIPSRGTGNFSWPAVGGVITSKQGMRWGAYHKGIDIAGVSNRTISAADNGVVTEAGRDGGYGNKVVIDHNNGYKTTYAHLSSIKVSVGQTVRSGQAIGIMGTTGDSTGVHLHFEVHKNGSLQNPLNYVSR</sequence>
<dbReference type="CDD" id="cd00118">
    <property type="entry name" value="LysM"/>
    <property type="match status" value="1"/>
</dbReference>
<evidence type="ECO:0000313" key="4">
    <source>
        <dbReference type="EMBL" id="WIF98116.1"/>
    </source>
</evidence>
<dbReference type="GO" id="GO:0016787">
    <property type="term" value="F:hydrolase activity"/>
    <property type="evidence" value="ECO:0007669"/>
    <property type="project" value="UniProtKB-KW"/>
</dbReference>
<dbReference type="SMART" id="SM01208">
    <property type="entry name" value="G5"/>
    <property type="match status" value="1"/>
</dbReference>
<feature type="domain" description="G5" evidence="2">
    <location>
        <begin position="280"/>
        <end position="360"/>
    </location>
</feature>
<evidence type="ECO:0000313" key="5">
    <source>
        <dbReference type="Proteomes" id="UP001236652"/>
    </source>
</evidence>
<dbReference type="PROSITE" id="PS51109">
    <property type="entry name" value="G5"/>
    <property type="match status" value="1"/>
</dbReference>
<dbReference type="Proteomes" id="UP001236652">
    <property type="component" value="Chromosome"/>
</dbReference>
<gene>
    <name evidence="4" type="ORF">QNI29_20745</name>
</gene>
<name>A0ABY8UZB9_9BACI</name>
<evidence type="ECO:0000259" key="3">
    <source>
        <dbReference type="PROSITE" id="PS51782"/>
    </source>
</evidence>
<organism evidence="4 5">
    <name type="scientific">Pontibacillus chungwhensis</name>
    <dbReference type="NCBI Taxonomy" id="265426"/>
    <lineage>
        <taxon>Bacteria</taxon>
        <taxon>Bacillati</taxon>
        <taxon>Bacillota</taxon>
        <taxon>Bacilli</taxon>
        <taxon>Bacillales</taxon>
        <taxon>Bacillaceae</taxon>
        <taxon>Pontibacillus</taxon>
    </lineage>
</organism>
<dbReference type="CDD" id="cd12797">
    <property type="entry name" value="M23_peptidase"/>
    <property type="match status" value="1"/>
</dbReference>
<dbReference type="Pfam" id="PF01476">
    <property type="entry name" value="LysM"/>
    <property type="match status" value="1"/>
</dbReference>
<dbReference type="InterPro" id="IPR016047">
    <property type="entry name" value="M23ase_b-sheet_dom"/>
</dbReference>
<proteinExistence type="predicted"/>
<dbReference type="InterPro" id="IPR011098">
    <property type="entry name" value="G5_dom"/>
</dbReference>
<keyword evidence="1" id="KW-0732">Signal</keyword>
<accession>A0ABY8UZB9</accession>
<keyword evidence="5" id="KW-1185">Reference proteome</keyword>
<dbReference type="EMBL" id="CP126446">
    <property type="protein sequence ID" value="WIF98116.1"/>
    <property type="molecule type" value="Genomic_DNA"/>
</dbReference>
<feature type="domain" description="LysM" evidence="3">
    <location>
        <begin position="228"/>
        <end position="273"/>
    </location>
</feature>
<dbReference type="Pfam" id="PF07501">
    <property type="entry name" value="G5"/>
    <property type="match status" value="1"/>
</dbReference>
<dbReference type="RefSeq" id="WP_231419436.1">
    <property type="nucleotide sequence ID" value="NZ_CP126446.1"/>
</dbReference>
<dbReference type="SMART" id="SM00257">
    <property type="entry name" value="LysM"/>
    <property type="match status" value="1"/>
</dbReference>
<dbReference type="InterPro" id="IPR018392">
    <property type="entry name" value="LysM"/>
</dbReference>
<dbReference type="PANTHER" id="PTHR21666:SF270">
    <property type="entry name" value="MUREIN HYDROLASE ACTIVATOR ENVC"/>
    <property type="match status" value="1"/>
</dbReference>
<dbReference type="PROSITE" id="PS51782">
    <property type="entry name" value="LYSM"/>
    <property type="match status" value="1"/>
</dbReference>
<dbReference type="Gene3D" id="2.70.70.10">
    <property type="entry name" value="Glucose Permease (Domain IIA)"/>
    <property type="match status" value="1"/>
</dbReference>
<dbReference type="SUPFAM" id="SSF54106">
    <property type="entry name" value="LysM domain"/>
    <property type="match status" value="1"/>
</dbReference>
<reference evidence="4 5" key="1">
    <citation type="submission" date="2023-05" db="EMBL/GenBank/DDBJ databases">
        <title>Comparative genomics reveals the evidence of polycyclic aromatic hydrocarbons degradation in moderately halophilic genus Pontibacillus.</title>
        <authorList>
            <person name="Yang H."/>
            <person name="Qian Z."/>
        </authorList>
    </citation>
    <scope>NUCLEOTIDE SEQUENCE [LARGE SCALE GENOMIC DNA]</scope>
    <source>
        <strain evidence="5">HN14</strain>
    </source>
</reference>
<dbReference type="InterPro" id="IPR050570">
    <property type="entry name" value="Cell_wall_metabolism_enzyme"/>
</dbReference>
<dbReference type="Gene3D" id="3.10.350.10">
    <property type="entry name" value="LysM domain"/>
    <property type="match status" value="1"/>
</dbReference>
<evidence type="ECO:0000259" key="2">
    <source>
        <dbReference type="PROSITE" id="PS51109"/>
    </source>
</evidence>
<dbReference type="SUPFAM" id="SSF51261">
    <property type="entry name" value="Duplicated hybrid motif"/>
    <property type="match status" value="1"/>
</dbReference>
<dbReference type="EC" id="3.4.24.-" evidence="4"/>
<dbReference type="InterPro" id="IPR036779">
    <property type="entry name" value="LysM_dom_sf"/>
</dbReference>